<dbReference type="SUPFAM" id="SSF47413">
    <property type="entry name" value="lambda repressor-like DNA-binding domains"/>
    <property type="match status" value="1"/>
</dbReference>
<dbReference type="InterPro" id="IPR011051">
    <property type="entry name" value="RmlC_Cupin_sf"/>
</dbReference>
<reference evidence="4 5" key="1">
    <citation type="journal article" date="2009" name="Appl. Environ. Microbiol.">
        <title>Three genomes from the phylum Acidobacteria provide insight into the lifestyles of these microorganisms in soils.</title>
        <authorList>
            <person name="Ward N.L."/>
            <person name="Challacombe J.F."/>
            <person name="Janssen P.H."/>
            <person name="Henrissat B."/>
            <person name="Coutinho P.M."/>
            <person name="Wu M."/>
            <person name="Xie G."/>
            <person name="Haft D.H."/>
            <person name="Sait M."/>
            <person name="Badger J."/>
            <person name="Barabote R.D."/>
            <person name="Bradley B."/>
            <person name="Brettin T.S."/>
            <person name="Brinkac L.M."/>
            <person name="Bruce D."/>
            <person name="Creasy T."/>
            <person name="Daugherty S.C."/>
            <person name="Davidsen T.M."/>
            <person name="DeBoy R.T."/>
            <person name="Detter J.C."/>
            <person name="Dodson R.J."/>
            <person name="Durkin A.S."/>
            <person name="Ganapathy A."/>
            <person name="Gwinn-Giglio M."/>
            <person name="Han C.S."/>
            <person name="Khouri H."/>
            <person name="Kiss H."/>
            <person name="Kothari S.P."/>
            <person name="Madupu R."/>
            <person name="Nelson K.E."/>
            <person name="Nelson W.C."/>
            <person name="Paulsen I."/>
            <person name="Penn K."/>
            <person name="Ren Q."/>
            <person name="Rosovitz M.J."/>
            <person name="Selengut J.D."/>
            <person name="Shrivastava S."/>
            <person name="Sullivan S.A."/>
            <person name="Tapia R."/>
            <person name="Thompson L.S."/>
            <person name="Watkins K.L."/>
            <person name="Yang Q."/>
            <person name="Yu C."/>
            <person name="Zafar N."/>
            <person name="Zhou L."/>
            <person name="Kuske C.R."/>
        </authorList>
    </citation>
    <scope>NUCLEOTIDE SEQUENCE [LARGE SCALE GENOMIC DNA]</scope>
    <source>
        <strain evidence="4 5">Ellin345</strain>
    </source>
</reference>
<organism evidence="4 5">
    <name type="scientific">Koribacter versatilis (strain Ellin345)</name>
    <dbReference type="NCBI Taxonomy" id="204669"/>
    <lineage>
        <taxon>Bacteria</taxon>
        <taxon>Pseudomonadati</taxon>
        <taxon>Acidobacteriota</taxon>
        <taxon>Terriglobia</taxon>
        <taxon>Terriglobales</taxon>
        <taxon>Candidatus Korobacteraceae</taxon>
        <taxon>Candidatus Korobacter</taxon>
    </lineage>
</organism>
<dbReference type="STRING" id="204669.Acid345_1539"/>
<dbReference type="InterPro" id="IPR000551">
    <property type="entry name" value="MerR-type_HTH_dom"/>
</dbReference>
<name>Q1IRF9_KORVE</name>
<proteinExistence type="predicted"/>
<dbReference type="Gene3D" id="1.10.1660.10">
    <property type="match status" value="1"/>
</dbReference>
<evidence type="ECO:0000259" key="2">
    <source>
        <dbReference type="PROSITE" id="PS50937"/>
    </source>
</evidence>
<dbReference type="PROSITE" id="PS00552">
    <property type="entry name" value="HTH_MERR_1"/>
    <property type="match status" value="1"/>
</dbReference>
<dbReference type="PANTHER" id="PTHR46797">
    <property type="entry name" value="HTH-TYPE TRANSCRIPTIONAL REGULATOR"/>
    <property type="match status" value="1"/>
</dbReference>
<dbReference type="SMART" id="SM00530">
    <property type="entry name" value="HTH_XRE"/>
    <property type="match status" value="1"/>
</dbReference>
<dbReference type="GO" id="GO:0003700">
    <property type="term" value="F:DNA-binding transcription factor activity"/>
    <property type="evidence" value="ECO:0007669"/>
    <property type="project" value="TreeGrafter"/>
</dbReference>
<dbReference type="CDD" id="cd02209">
    <property type="entry name" value="cupin_XRE_C"/>
    <property type="match status" value="1"/>
</dbReference>
<protein>
    <submittedName>
        <fullName evidence="4">Transcriptional regulator, MerR family</fullName>
    </submittedName>
</protein>
<dbReference type="GO" id="GO:0003677">
    <property type="term" value="F:DNA binding"/>
    <property type="evidence" value="ECO:0007669"/>
    <property type="project" value="UniProtKB-KW"/>
</dbReference>
<dbReference type="PANTHER" id="PTHR46797:SF2">
    <property type="entry name" value="TRANSCRIPTIONAL REGULATOR"/>
    <property type="match status" value="1"/>
</dbReference>
<evidence type="ECO:0000256" key="1">
    <source>
        <dbReference type="ARBA" id="ARBA00023125"/>
    </source>
</evidence>
<dbReference type="PROSITE" id="PS50943">
    <property type="entry name" value="HTH_CROC1"/>
    <property type="match status" value="1"/>
</dbReference>
<dbReference type="Pfam" id="PF07883">
    <property type="entry name" value="Cupin_2"/>
    <property type="match status" value="1"/>
</dbReference>
<feature type="domain" description="HTH cro/C1-type" evidence="3">
    <location>
        <begin position="122"/>
        <end position="176"/>
    </location>
</feature>
<dbReference type="InterPro" id="IPR014710">
    <property type="entry name" value="RmlC-like_jellyroll"/>
</dbReference>
<dbReference type="AlphaFoldDB" id="Q1IRF9"/>
<dbReference type="InterPro" id="IPR013096">
    <property type="entry name" value="Cupin_2"/>
</dbReference>
<dbReference type="Proteomes" id="UP000002432">
    <property type="component" value="Chromosome"/>
</dbReference>
<dbReference type="eggNOG" id="COG1396">
    <property type="taxonomic scope" value="Bacteria"/>
</dbReference>
<evidence type="ECO:0000313" key="4">
    <source>
        <dbReference type="EMBL" id="ABF40541.1"/>
    </source>
</evidence>
<dbReference type="Pfam" id="PF01381">
    <property type="entry name" value="HTH_3"/>
    <property type="match status" value="1"/>
</dbReference>
<evidence type="ECO:0000313" key="5">
    <source>
        <dbReference type="Proteomes" id="UP000002432"/>
    </source>
</evidence>
<dbReference type="eggNOG" id="COG0789">
    <property type="taxonomic scope" value="Bacteria"/>
</dbReference>
<dbReference type="GO" id="GO:0005829">
    <property type="term" value="C:cytosol"/>
    <property type="evidence" value="ECO:0007669"/>
    <property type="project" value="TreeGrafter"/>
</dbReference>
<dbReference type="Gene3D" id="1.10.260.40">
    <property type="entry name" value="lambda repressor-like DNA-binding domains"/>
    <property type="match status" value="1"/>
</dbReference>
<dbReference type="InterPro" id="IPR001387">
    <property type="entry name" value="Cro/C1-type_HTH"/>
</dbReference>
<dbReference type="RefSeq" id="WP_011522343.1">
    <property type="nucleotide sequence ID" value="NC_008009.1"/>
</dbReference>
<dbReference type="CDD" id="cd00592">
    <property type="entry name" value="HTH_MerR-like"/>
    <property type="match status" value="1"/>
</dbReference>
<dbReference type="PROSITE" id="PS50937">
    <property type="entry name" value="HTH_MERR_2"/>
    <property type="match status" value="1"/>
</dbReference>
<dbReference type="InterPro" id="IPR009061">
    <property type="entry name" value="DNA-bd_dom_put_sf"/>
</dbReference>
<dbReference type="EMBL" id="CP000360">
    <property type="protein sequence ID" value="ABF40541.1"/>
    <property type="molecule type" value="Genomic_DNA"/>
</dbReference>
<dbReference type="SUPFAM" id="SSF51182">
    <property type="entry name" value="RmlC-like cupins"/>
    <property type="match status" value="1"/>
</dbReference>
<dbReference type="CDD" id="cd00093">
    <property type="entry name" value="HTH_XRE"/>
    <property type="match status" value="1"/>
</dbReference>
<dbReference type="HOGENOM" id="CLU_085376_1_1_0"/>
<sequence length="292" mass="31981">MATKNSIRSVHKNGGRGVAIVPADAPANANDAPLLKIGEVADTVGISASVIRSWEKLGLIAPQRTGSKYRLYSQEDVRLLQRARYLSRVRGMNAPAIIELMRTKGEIKASRNGSADNVGLRLRLVRTSRGLSLAQVAEAVGISVGFLSAIERSAMSASVATLRKLAKFYKLNILDLFDQSGGRQYLVRPAERRQLDASDGVRMELLAWGNPVMEPHLFHVAPGAGSGDEEYSHEGEEFLFVLTGLLNLVVDGKEYRLQKGDSFYFESSTPHRWSNTGSKEAVVLWVNTPPTF</sequence>
<dbReference type="Gene3D" id="2.60.120.10">
    <property type="entry name" value="Jelly Rolls"/>
    <property type="match status" value="1"/>
</dbReference>
<feature type="domain" description="HTH merR-type" evidence="2">
    <location>
        <begin position="34"/>
        <end position="103"/>
    </location>
</feature>
<accession>Q1IRF9</accession>
<dbReference type="KEGG" id="aba:Acid345_1539"/>
<dbReference type="SMART" id="SM00422">
    <property type="entry name" value="HTH_MERR"/>
    <property type="match status" value="1"/>
</dbReference>
<dbReference type="InterPro" id="IPR010982">
    <property type="entry name" value="Lambda_DNA-bd_dom_sf"/>
</dbReference>
<dbReference type="eggNOG" id="COG1917">
    <property type="taxonomic scope" value="Bacteria"/>
</dbReference>
<dbReference type="InterPro" id="IPR050807">
    <property type="entry name" value="TransReg_Diox_bact_type"/>
</dbReference>
<dbReference type="OrthoDB" id="114637at2"/>
<gene>
    <name evidence="4" type="ordered locus">Acid345_1539</name>
</gene>
<evidence type="ECO:0000259" key="3">
    <source>
        <dbReference type="PROSITE" id="PS50943"/>
    </source>
</evidence>
<keyword evidence="5" id="KW-1185">Reference proteome</keyword>
<dbReference type="Pfam" id="PF13411">
    <property type="entry name" value="MerR_1"/>
    <property type="match status" value="1"/>
</dbReference>
<dbReference type="EnsemblBacteria" id="ABF40541">
    <property type="protein sequence ID" value="ABF40541"/>
    <property type="gene ID" value="Acid345_1539"/>
</dbReference>
<dbReference type="SUPFAM" id="SSF46955">
    <property type="entry name" value="Putative DNA-binding domain"/>
    <property type="match status" value="1"/>
</dbReference>
<keyword evidence="1" id="KW-0238">DNA-binding</keyword>